<dbReference type="Proteomes" id="UP001275932">
    <property type="component" value="Unassembled WGS sequence"/>
</dbReference>
<evidence type="ECO:0000313" key="3">
    <source>
        <dbReference type="EMBL" id="MDX8415598.1"/>
    </source>
</evidence>
<organism evidence="3 4">
    <name type="scientific">Intestinicryptomonas porci</name>
    <dbReference type="NCBI Taxonomy" id="2926320"/>
    <lineage>
        <taxon>Bacteria</taxon>
        <taxon>Pseudomonadati</taxon>
        <taxon>Verrucomicrobiota</taxon>
        <taxon>Opitutia</taxon>
        <taxon>Opitutales</taxon>
        <taxon>Intestinicryptomonaceae</taxon>
        <taxon>Intestinicryptomonas</taxon>
    </lineage>
</organism>
<evidence type="ECO:0000259" key="2">
    <source>
        <dbReference type="Pfam" id="PF06439"/>
    </source>
</evidence>
<protein>
    <submittedName>
        <fullName evidence="3">DUF1080 domain-containing protein</fullName>
    </submittedName>
</protein>
<proteinExistence type="predicted"/>
<keyword evidence="1" id="KW-0732">Signal</keyword>
<dbReference type="RefSeq" id="WP_370397045.1">
    <property type="nucleotide sequence ID" value="NZ_JALBUT010000005.1"/>
</dbReference>
<feature type="chain" id="PRO_5046629783" evidence="1">
    <location>
        <begin position="21"/>
        <end position="370"/>
    </location>
</feature>
<keyword evidence="4" id="KW-1185">Reference proteome</keyword>
<feature type="domain" description="3-keto-alpha-glucoside-1,2-lyase/3-keto-2-hydroxy-glucal hydratase" evidence="2">
    <location>
        <begin position="150"/>
        <end position="349"/>
    </location>
</feature>
<dbReference type="Gene3D" id="2.60.120.560">
    <property type="entry name" value="Exo-inulinase, domain 1"/>
    <property type="match status" value="1"/>
</dbReference>
<feature type="signal peptide" evidence="1">
    <location>
        <begin position="1"/>
        <end position="20"/>
    </location>
</feature>
<evidence type="ECO:0000256" key="1">
    <source>
        <dbReference type="SAM" id="SignalP"/>
    </source>
</evidence>
<sequence length="370" mass="43142">MKIKSILAIAAMFSTGALLAYTNDLVGEYCGEIKAQRGPFNANPELCFRVHKEGDNYKVEIMRDLWRRCKNYASFNTKEQDGEIIIQNCRLSYLLGPQVTLNGKITKDKVEGTYYFKQNENGVEKEYTFPFEVKRIERQSPTLNMKAPKGATVLFNGSNFSEWKACNNKPIAWKLDKKEKSMMGARDANNQSSDIETKRKFKNCRLHMEFMIPDQSEREIAPGRGNSGLFLGRFEVQIIDSFGLDGKWDECGSLYRFFPPQINACLPPERWQTYDVIFYGAKEKNGRLERYPRITVYHNGIRIHNDIEIWEGTEYFSRDKDLKNLREQPVPIKLQWHGDPVKFRNIWVEEIKDEDVAIIPEIITKKNFRE</sequence>
<reference evidence="3 4" key="1">
    <citation type="submission" date="2022-03" db="EMBL/GenBank/DDBJ databases">
        <title>Novel taxa within the pig intestine.</title>
        <authorList>
            <person name="Wylensek D."/>
            <person name="Bishof K."/>
            <person name="Afrizal A."/>
            <person name="Clavel T."/>
        </authorList>
    </citation>
    <scope>NUCLEOTIDE SEQUENCE [LARGE SCALE GENOMIC DNA]</scope>
    <source>
        <strain evidence="3 4">CLA-KB-P66</strain>
    </source>
</reference>
<evidence type="ECO:0000313" key="4">
    <source>
        <dbReference type="Proteomes" id="UP001275932"/>
    </source>
</evidence>
<gene>
    <name evidence="3" type="ORF">MOX91_05315</name>
</gene>
<comment type="caution">
    <text evidence="3">The sequence shown here is derived from an EMBL/GenBank/DDBJ whole genome shotgun (WGS) entry which is preliminary data.</text>
</comment>
<dbReference type="Pfam" id="PF06439">
    <property type="entry name" value="3keto-disac_hyd"/>
    <property type="match status" value="1"/>
</dbReference>
<name>A0ABU4WH53_9BACT</name>
<dbReference type="EMBL" id="JALBUT010000005">
    <property type="protein sequence ID" value="MDX8415598.1"/>
    <property type="molecule type" value="Genomic_DNA"/>
</dbReference>
<dbReference type="InterPro" id="IPR010496">
    <property type="entry name" value="AL/BT2_dom"/>
</dbReference>
<accession>A0ABU4WH53</accession>